<keyword evidence="6" id="KW-1185">Reference proteome</keyword>
<feature type="domain" description="Bacterial type II secretion system protein E" evidence="4">
    <location>
        <begin position="382"/>
        <end position="396"/>
    </location>
</feature>
<evidence type="ECO:0000313" key="5">
    <source>
        <dbReference type="EMBL" id="RGR75251.1"/>
    </source>
</evidence>
<gene>
    <name evidence="5" type="ORF">DWY25_05595</name>
</gene>
<dbReference type="Gene3D" id="3.30.450.90">
    <property type="match status" value="1"/>
</dbReference>
<dbReference type="RefSeq" id="WP_117894417.1">
    <property type="nucleotide sequence ID" value="NZ_CABJCV010000005.1"/>
</dbReference>
<dbReference type="PANTHER" id="PTHR30258">
    <property type="entry name" value="TYPE II SECRETION SYSTEM PROTEIN GSPE-RELATED"/>
    <property type="match status" value="1"/>
</dbReference>
<dbReference type="InterPro" id="IPR001482">
    <property type="entry name" value="T2SS/T4SS_dom"/>
</dbReference>
<dbReference type="SMART" id="SM00382">
    <property type="entry name" value="AAA"/>
    <property type="match status" value="1"/>
</dbReference>
<evidence type="ECO:0000313" key="6">
    <source>
        <dbReference type="Proteomes" id="UP000284178"/>
    </source>
</evidence>
<organism evidence="5 6">
    <name type="scientific">Holdemania filiformis</name>
    <dbReference type="NCBI Taxonomy" id="61171"/>
    <lineage>
        <taxon>Bacteria</taxon>
        <taxon>Bacillati</taxon>
        <taxon>Bacillota</taxon>
        <taxon>Erysipelotrichia</taxon>
        <taxon>Erysipelotrichales</taxon>
        <taxon>Erysipelotrichaceae</taxon>
        <taxon>Holdemania</taxon>
    </lineage>
</organism>
<dbReference type="GO" id="GO:0005524">
    <property type="term" value="F:ATP binding"/>
    <property type="evidence" value="ECO:0007669"/>
    <property type="project" value="UniProtKB-KW"/>
</dbReference>
<evidence type="ECO:0000256" key="1">
    <source>
        <dbReference type="ARBA" id="ARBA00006611"/>
    </source>
</evidence>
<accession>A0A412G3U9</accession>
<dbReference type="InterPro" id="IPR007831">
    <property type="entry name" value="T2SS_GspE_N"/>
</dbReference>
<sequence length="560" mass="62311">MKNLPIGQLLLEQGYITEEQLNSALAHQKAHPGNRLGDVLIELGYITEEKKLKALSVRLNVPVYEGFQINVNSDIVRLISEDVAKKYQVMPLEIKNNALQLATSDPLDFYALEDIKASCGIPVSPVLAPKEMIENAIRRNYAQANVSSAIDEIQKDLTEDQDLALNEELSELTQRVDNAPVVKFVNNMIRQAYETGASDIHIEPFEMTTVIRFRTDGVLHEFTRIAKSVHDALITRIKIMGNMNIAEKRIPQDGHIESQIDGKSLDIRLSSLPTVYGEKMVIRLLGHSLQQLTTLKDLGLQQKDYDLMESMIHQPYGILLFTGPTGSGKTTTLYAILNELAREEVNVITIEDPVEKRMMGVNQVQVNAKAGLTFASALRSILRQDPDIVMIGEIRDEETAEIAVRSAITGHYVLSTIHTNDSATAIARLKDMNVEPYLLSSSVVGIVAQRLARQLCPHCKEQVMPTAEQSQLLGGYTGPIYKPHGCVRCNQSGYKGRTALFEILPLTAEIRDLIVSSNDTNKIKESAIKAGMTTLSEEMVKMIIKGQTSMEEMLRVIYTI</sequence>
<dbReference type="CDD" id="cd01129">
    <property type="entry name" value="PulE-GspE-like"/>
    <property type="match status" value="1"/>
</dbReference>
<dbReference type="GeneID" id="83014879"/>
<dbReference type="PANTHER" id="PTHR30258:SF1">
    <property type="entry name" value="PROTEIN TRANSPORT PROTEIN HOFB HOMOLOG"/>
    <property type="match status" value="1"/>
</dbReference>
<keyword evidence="3" id="KW-0067">ATP-binding</keyword>
<dbReference type="AlphaFoldDB" id="A0A412G3U9"/>
<comment type="similarity">
    <text evidence="1">Belongs to the GSP E family.</text>
</comment>
<dbReference type="Proteomes" id="UP000284178">
    <property type="component" value="Unassembled WGS sequence"/>
</dbReference>
<dbReference type="InterPro" id="IPR037257">
    <property type="entry name" value="T2SS_E_N_sf"/>
</dbReference>
<evidence type="ECO:0000256" key="3">
    <source>
        <dbReference type="ARBA" id="ARBA00022840"/>
    </source>
</evidence>
<dbReference type="Pfam" id="PF00437">
    <property type="entry name" value="T2SSE"/>
    <property type="match status" value="1"/>
</dbReference>
<dbReference type="Gene3D" id="3.40.50.300">
    <property type="entry name" value="P-loop containing nucleotide triphosphate hydrolases"/>
    <property type="match status" value="1"/>
</dbReference>
<dbReference type="SUPFAM" id="SSF52540">
    <property type="entry name" value="P-loop containing nucleoside triphosphate hydrolases"/>
    <property type="match status" value="1"/>
</dbReference>
<dbReference type="FunFam" id="3.30.450.90:FF:000001">
    <property type="entry name" value="Type II secretion system ATPase GspE"/>
    <property type="match status" value="1"/>
</dbReference>
<evidence type="ECO:0000259" key="4">
    <source>
        <dbReference type="PROSITE" id="PS00662"/>
    </source>
</evidence>
<dbReference type="InterPro" id="IPR027417">
    <property type="entry name" value="P-loop_NTPase"/>
</dbReference>
<dbReference type="Gene3D" id="3.30.300.160">
    <property type="entry name" value="Type II secretion system, protein E, N-terminal domain"/>
    <property type="match status" value="1"/>
</dbReference>
<dbReference type="GO" id="GO:0005886">
    <property type="term" value="C:plasma membrane"/>
    <property type="evidence" value="ECO:0007669"/>
    <property type="project" value="TreeGrafter"/>
</dbReference>
<name>A0A412G3U9_9FIRM</name>
<dbReference type="Pfam" id="PF05157">
    <property type="entry name" value="MshEN"/>
    <property type="match status" value="1"/>
</dbReference>
<dbReference type="PROSITE" id="PS00662">
    <property type="entry name" value="T2SP_E"/>
    <property type="match status" value="1"/>
</dbReference>
<dbReference type="InterPro" id="IPR003593">
    <property type="entry name" value="AAA+_ATPase"/>
</dbReference>
<protein>
    <submittedName>
        <fullName evidence="5">Type II/IV secretion system protein</fullName>
    </submittedName>
</protein>
<dbReference type="FunFam" id="3.40.50.300:FF:000398">
    <property type="entry name" value="Type IV pilus assembly ATPase PilB"/>
    <property type="match status" value="1"/>
</dbReference>
<dbReference type="SUPFAM" id="SSF160246">
    <property type="entry name" value="EspE N-terminal domain-like"/>
    <property type="match status" value="1"/>
</dbReference>
<dbReference type="GO" id="GO:0016887">
    <property type="term" value="F:ATP hydrolysis activity"/>
    <property type="evidence" value="ECO:0007669"/>
    <property type="project" value="TreeGrafter"/>
</dbReference>
<dbReference type="EMBL" id="QRUP01000005">
    <property type="protein sequence ID" value="RGR75251.1"/>
    <property type="molecule type" value="Genomic_DNA"/>
</dbReference>
<evidence type="ECO:0000256" key="2">
    <source>
        <dbReference type="ARBA" id="ARBA00022741"/>
    </source>
</evidence>
<keyword evidence="2" id="KW-0547">Nucleotide-binding</keyword>
<reference evidence="5 6" key="1">
    <citation type="submission" date="2018-08" db="EMBL/GenBank/DDBJ databases">
        <title>A genome reference for cultivated species of the human gut microbiota.</title>
        <authorList>
            <person name="Zou Y."/>
            <person name="Xue W."/>
            <person name="Luo G."/>
        </authorList>
    </citation>
    <scope>NUCLEOTIDE SEQUENCE [LARGE SCALE GENOMIC DNA]</scope>
    <source>
        <strain evidence="5 6">AF24-29</strain>
    </source>
</reference>
<proteinExistence type="inferred from homology"/>
<comment type="caution">
    <text evidence="5">The sequence shown here is derived from an EMBL/GenBank/DDBJ whole genome shotgun (WGS) entry which is preliminary data.</text>
</comment>